<keyword evidence="13" id="KW-1185">Reference proteome</keyword>
<evidence type="ECO:0000313" key="12">
    <source>
        <dbReference type="EMBL" id="CUH92706.1"/>
    </source>
</evidence>
<dbReference type="Proteomes" id="UP000196053">
    <property type="component" value="Chromosome I"/>
</dbReference>
<dbReference type="OrthoDB" id="9810259at2"/>
<reference evidence="13" key="1">
    <citation type="submission" date="2015-09" db="EMBL/GenBank/DDBJ databases">
        <authorList>
            <person name="Wibberg D."/>
        </authorList>
    </citation>
    <scope>NUCLEOTIDE SEQUENCE [LARGE SCALE GENOMIC DNA]</scope>
    <source>
        <strain evidence="13">SD1D</strain>
    </source>
</reference>
<evidence type="ECO:0000256" key="11">
    <source>
        <dbReference type="RuleBase" id="RU004181"/>
    </source>
</evidence>
<comment type="pathway">
    <text evidence="9">Protein modification; lipoprotein biosynthesis (signal peptide cleavage).</text>
</comment>
<feature type="transmembrane region" description="Helical" evidence="9">
    <location>
        <begin position="89"/>
        <end position="107"/>
    </location>
</feature>
<dbReference type="InterPro" id="IPR001872">
    <property type="entry name" value="Peptidase_A8"/>
</dbReference>
<dbReference type="PRINTS" id="PR00781">
    <property type="entry name" value="LIPOSIGPTASE"/>
</dbReference>
<keyword evidence="5 9" id="KW-0064">Aspartyl protease</keyword>
<dbReference type="PANTHER" id="PTHR33695:SF1">
    <property type="entry name" value="LIPOPROTEIN SIGNAL PEPTIDASE"/>
    <property type="match status" value="1"/>
</dbReference>
<dbReference type="PANTHER" id="PTHR33695">
    <property type="entry name" value="LIPOPROTEIN SIGNAL PEPTIDASE"/>
    <property type="match status" value="1"/>
</dbReference>
<keyword evidence="2 9" id="KW-1003">Cell membrane</keyword>
<dbReference type="GO" id="GO:0004190">
    <property type="term" value="F:aspartic-type endopeptidase activity"/>
    <property type="evidence" value="ECO:0007669"/>
    <property type="project" value="UniProtKB-UniRule"/>
</dbReference>
<dbReference type="NCBIfam" id="TIGR00077">
    <property type="entry name" value="lspA"/>
    <property type="match status" value="1"/>
</dbReference>
<organism evidence="12 13">
    <name type="scientific">Herbinix luporum</name>
    <dbReference type="NCBI Taxonomy" id="1679721"/>
    <lineage>
        <taxon>Bacteria</taxon>
        <taxon>Bacillati</taxon>
        <taxon>Bacillota</taxon>
        <taxon>Clostridia</taxon>
        <taxon>Lachnospirales</taxon>
        <taxon>Lachnospiraceae</taxon>
        <taxon>Herbinix</taxon>
    </lineage>
</organism>
<evidence type="ECO:0000256" key="8">
    <source>
        <dbReference type="ARBA" id="ARBA00023136"/>
    </source>
</evidence>
<feature type="active site" evidence="9">
    <location>
        <position position="117"/>
    </location>
</feature>
<comment type="function">
    <text evidence="9 10">This protein specifically catalyzes the removal of signal peptides from prolipoproteins.</text>
</comment>
<name>A0A0K8J4X6_9FIRM</name>
<gene>
    <name evidence="9" type="primary">lspA</name>
    <name evidence="12" type="ORF">SD1D_1160</name>
</gene>
<evidence type="ECO:0000256" key="3">
    <source>
        <dbReference type="ARBA" id="ARBA00022670"/>
    </source>
</evidence>
<comment type="similarity">
    <text evidence="1 9 11">Belongs to the peptidase A8 family.</text>
</comment>
<comment type="subcellular location">
    <subcellularLocation>
        <location evidence="9">Cell membrane</location>
        <topology evidence="9">Multi-pass membrane protein</topology>
    </subcellularLocation>
</comment>
<feature type="transmembrane region" description="Helical" evidence="9">
    <location>
        <begin position="63"/>
        <end position="82"/>
    </location>
</feature>
<keyword evidence="6 9" id="KW-0378">Hydrolase</keyword>
<evidence type="ECO:0000256" key="6">
    <source>
        <dbReference type="ARBA" id="ARBA00022801"/>
    </source>
</evidence>
<keyword evidence="3 9" id="KW-0645">Protease</keyword>
<evidence type="ECO:0000256" key="2">
    <source>
        <dbReference type="ARBA" id="ARBA00022475"/>
    </source>
</evidence>
<evidence type="ECO:0000256" key="10">
    <source>
        <dbReference type="RuleBase" id="RU000594"/>
    </source>
</evidence>
<comment type="catalytic activity">
    <reaction evidence="9 10">
        <text>Release of signal peptides from bacterial membrane prolipoproteins. Hydrolyzes -Xaa-Yaa-Zaa-|-(S,diacylglyceryl)Cys-, in which Xaa is hydrophobic (preferably Leu), and Yaa (Ala or Ser) and Zaa (Gly or Ala) have small, neutral side chains.</text>
        <dbReference type="EC" id="3.4.23.36"/>
    </reaction>
</comment>
<feature type="active site" evidence="9">
    <location>
        <position position="133"/>
    </location>
</feature>
<dbReference type="UniPathway" id="UPA00665"/>
<feature type="transmembrane region" description="Helical" evidence="9">
    <location>
        <begin position="7"/>
        <end position="25"/>
    </location>
</feature>
<evidence type="ECO:0000313" key="13">
    <source>
        <dbReference type="Proteomes" id="UP000196053"/>
    </source>
</evidence>
<keyword evidence="4 9" id="KW-0812">Transmembrane</keyword>
<keyword evidence="7 9" id="KW-1133">Transmembrane helix</keyword>
<dbReference type="Pfam" id="PF01252">
    <property type="entry name" value="Peptidase_A8"/>
    <property type="match status" value="1"/>
</dbReference>
<dbReference type="EC" id="3.4.23.36" evidence="9"/>
<dbReference type="GO" id="GO:0005886">
    <property type="term" value="C:plasma membrane"/>
    <property type="evidence" value="ECO:0007669"/>
    <property type="project" value="UniProtKB-SubCell"/>
</dbReference>
<dbReference type="RefSeq" id="WP_058259213.1">
    <property type="nucleotide sequence ID" value="NZ_DUPS01000029.1"/>
</dbReference>
<dbReference type="EMBL" id="LN879430">
    <property type="protein sequence ID" value="CUH92706.1"/>
    <property type="molecule type" value="Genomic_DNA"/>
</dbReference>
<sequence>MKQRIRHLIYLIILVLIDQLSKYWARTTLKKDGPISIISGVLKLQYHENTGAVWGIMADKTTFLSIITVILTILLVFIYFKIPNKKRYLPVHIIWVFIIAGAIGNFIDRISLKYVVDFIYFELIDFPIFNIADCYLTVSCVLLLILSLFYYKDDDFEFLESIFKIGKRKEKDLENKE</sequence>
<evidence type="ECO:0000256" key="5">
    <source>
        <dbReference type="ARBA" id="ARBA00022750"/>
    </source>
</evidence>
<accession>A0A0K8J4X6</accession>
<dbReference type="AlphaFoldDB" id="A0A0K8J4X6"/>
<evidence type="ECO:0000256" key="7">
    <source>
        <dbReference type="ARBA" id="ARBA00022989"/>
    </source>
</evidence>
<protein>
    <recommendedName>
        <fullName evidence="9">Lipoprotein signal peptidase</fullName>
        <ecNumber evidence="9">3.4.23.36</ecNumber>
    </recommendedName>
    <alternativeName>
        <fullName evidence="9">Prolipoprotein signal peptidase</fullName>
    </alternativeName>
    <alternativeName>
        <fullName evidence="9">Signal peptidase II</fullName>
        <shortName evidence="9">SPase II</shortName>
    </alternativeName>
</protein>
<dbReference type="KEGG" id="hsd:SD1D_1160"/>
<dbReference type="PROSITE" id="PS00855">
    <property type="entry name" value="SPASE_II"/>
    <property type="match status" value="1"/>
</dbReference>
<dbReference type="GO" id="GO:0006508">
    <property type="term" value="P:proteolysis"/>
    <property type="evidence" value="ECO:0007669"/>
    <property type="project" value="UniProtKB-KW"/>
</dbReference>
<evidence type="ECO:0000256" key="1">
    <source>
        <dbReference type="ARBA" id="ARBA00006139"/>
    </source>
</evidence>
<evidence type="ECO:0000256" key="9">
    <source>
        <dbReference type="HAMAP-Rule" id="MF_00161"/>
    </source>
</evidence>
<feature type="transmembrane region" description="Helical" evidence="9">
    <location>
        <begin position="127"/>
        <end position="151"/>
    </location>
</feature>
<proteinExistence type="inferred from homology"/>
<evidence type="ECO:0000256" key="4">
    <source>
        <dbReference type="ARBA" id="ARBA00022692"/>
    </source>
</evidence>
<keyword evidence="8 9" id="KW-0472">Membrane</keyword>
<dbReference type="HAMAP" id="MF_00161">
    <property type="entry name" value="LspA"/>
    <property type="match status" value="1"/>
</dbReference>